<evidence type="ECO:0008006" key="4">
    <source>
        <dbReference type="Google" id="ProtNLM"/>
    </source>
</evidence>
<dbReference type="Proteomes" id="UP000503640">
    <property type="component" value="Unassembled WGS sequence"/>
</dbReference>
<feature type="region of interest" description="Disordered" evidence="1">
    <location>
        <begin position="1"/>
        <end position="35"/>
    </location>
</feature>
<accession>A0A7I9VLC9</accession>
<comment type="caution">
    <text evidence="2">The sequence shown here is derived from an EMBL/GenBank/DDBJ whole genome shotgun (WGS) entry which is preliminary data.</text>
</comment>
<dbReference type="Gene3D" id="3.40.50.300">
    <property type="entry name" value="P-loop containing nucleotide triphosphate hydrolases"/>
    <property type="match status" value="1"/>
</dbReference>
<gene>
    <name evidence="2" type="ORF">AMYX_16710</name>
</gene>
<dbReference type="InterPro" id="IPR027417">
    <property type="entry name" value="P-loop_NTPase"/>
</dbReference>
<organism evidence="2 3">
    <name type="scientific">Anaeromyxobacter diazotrophicus</name>
    <dbReference type="NCBI Taxonomy" id="2590199"/>
    <lineage>
        <taxon>Bacteria</taxon>
        <taxon>Pseudomonadati</taxon>
        <taxon>Myxococcota</taxon>
        <taxon>Myxococcia</taxon>
        <taxon>Myxococcales</taxon>
        <taxon>Cystobacterineae</taxon>
        <taxon>Anaeromyxobacteraceae</taxon>
        <taxon>Anaeromyxobacter</taxon>
    </lineage>
</organism>
<proteinExistence type="predicted"/>
<evidence type="ECO:0000313" key="3">
    <source>
        <dbReference type="Proteomes" id="UP000503640"/>
    </source>
</evidence>
<dbReference type="AlphaFoldDB" id="A0A7I9VLC9"/>
<keyword evidence="3" id="KW-1185">Reference proteome</keyword>
<dbReference type="EMBL" id="BJTG01000003">
    <property type="protein sequence ID" value="GEJ56930.1"/>
    <property type="molecule type" value="Genomic_DNA"/>
</dbReference>
<evidence type="ECO:0000313" key="2">
    <source>
        <dbReference type="EMBL" id="GEJ56930.1"/>
    </source>
</evidence>
<sequence length="539" mass="61182">MPRDRLGKLSTQLDALAHGASRPAPTTEERPGRPDLLADCPEPQRHFILDPSTLKVAFCTRRAGKSMAVAIAMIVDSFDHPRAHYTILGIARGDLRDNYWDPIFKELDQRYALHATFNESSLSMTMPNGATIRLVGADTSQKEHRKLLGGKKRAVAVDECQAFGTDLRELVYGVLKPSVADYNGTVVCVGTPSNNLVGFFHDLTRGCEAGKPGPAGMREPGWSLATWSTSQNTALVDGERMCDRFAREIAQLRAANEFIEEVPWFRQNYLGQWVVETDARCYRFDPDKNVFDGTLPEFEAGRWHYTLAFDVGFFPDACAFSVSAYHDFDGRLFYVESWKAWRLDITDVAEKVKAYQKRYDFDSIVLDGSNLQLVEELRRRHDLPLVCAKKPDKGTWIDLFNAECIAGRIKFDLSLCNQGVHKGYDPAHPSAVQESLSVADEYAGLIWNERKLRETGKREELASCPNHLADSCLYNFRHTFQYLATPEPKRAKMGTKAWFDQHAEEEWQREMDEMNERLDGERRGLEDVDPGNIDPRFIH</sequence>
<reference evidence="3" key="1">
    <citation type="journal article" date="2020" name="Appl. Environ. Microbiol.">
        <title>Diazotrophic Anaeromyxobacter Isolates from Soils.</title>
        <authorList>
            <person name="Masuda Y."/>
            <person name="Yamanaka H."/>
            <person name="Xu Z.X."/>
            <person name="Shiratori Y."/>
            <person name="Aono T."/>
            <person name="Amachi S."/>
            <person name="Senoo K."/>
            <person name="Itoh H."/>
        </authorList>
    </citation>
    <scope>NUCLEOTIDE SEQUENCE [LARGE SCALE GENOMIC DNA]</scope>
    <source>
        <strain evidence="3">R267</strain>
    </source>
</reference>
<feature type="compositionally biased region" description="Basic and acidic residues" evidence="1">
    <location>
        <begin position="517"/>
        <end position="526"/>
    </location>
</feature>
<feature type="region of interest" description="Disordered" evidence="1">
    <location>
        <begin position="517"/>
        <end position="539"/>
    </location>
</feature>
<dbReference type="Gene3D" id="3.30.420.280">
    <property type="match status" value="1"/>
</dbReference>
<evidence type="ECO:0000256" key="1">
    <source>
        <dbReference type="SAM" id="MobiDB-lite"/>
    </source>
</evidence>
<protein>
    <recommendedName>
        <fullName evidence="4">Terminase</fullName>
    </recommendedName>
</protein>
<name>A0A7I9VLC9_9BACT</name>